<dbReference type="Proteomes" id="UP001310594">
    <property type="component" value="Unassembled WGS sequence"/>
</dbReference>
<organism evidence="1 2">
    <name type="scientific">Elasticomyces elasticus</name>
    <dbReference type="NCBI Taxonomy" id="574655"/>
    <lineage>
        <taxon>Eukaryota</taxon>
        <taxon>Fungi</taxon>
        <taxon>Dikarya</taxon>
        <taxon>Ascomycota</taxon>
        <taxon>Pezizomycotina</taxon>
        <taxon>Dothideomycetes</taxon>
        <taxon>Dothideomycetidae</taxon>
        <taxon>Mycosphaerellales</taxon>
        <taxon>Teratosphaeriaceae</taxon>
        <taxon>Elasticomyces</taxon>
    </lineage>
</organism>
<name>A0AAN7VLE1_9PEZI</name>
<protein>
    <submittedName>
        <fullName evidence="1">Uncharacterized protein</fullName>
    </submittedName>
</protein>
<sequence length="417" mass="46768">MTRPQYNGGLAPATHEDQIRNDYLGAIKSTTAKNVKVDTSDLLDLLMHQQQIMQNLMSLDKVRRSSRTKENPEQKALATCKSCMSVMHEFLCQTMGYNPLDNQPSDRSSAVAEEVFRIPELAELVLMELTPASILQAMSTYKFFASLITSPKIQTTLGLRSQVTGHWYSPFEIKDNMIESLWRSYRNPELHDVLKVRIGTIKEEAQQIVDTGMVTIYAAFQDQKGSDGMTKAPLATIGECGMSMLICQPSIAEMNVYLSCCGPGGRGGRLWARIRLAGPQKVAGKIRNANGLTVGDLHRATARYQKQHEMCPHARKTQHDRQGWVLTEVSFEGVLQLAKDDPLVLQGRKIIAELEDELDLEVPSDSDESHIPDDWVDKYSDYKRTEGPTAKIDQYLVYKDKANARGDKIVSMADYYG</sequence>
<evidence type="ECO:0000313" key="2">
    <source>
        <dbReference type="Proteomes" id="UP001310594"/>
    </source>
</evidence>
<gene>
    <name evidence="1" type="ORF">LTR97_011470</name>
</gene>
<proteinExistence type="predicted"/>
<comment type="caution">
    <text evidence="1">The sequence shown here is derived from an EMBL/GenBank/DDBJ whole genome shotgun (WGS) entry which is preliminary data.</text>
</comment>
<dbReference type="EMBL" id="JAVRQU010000021">
    <property type="protein sequence ID" value="KAK5691477.1"/>
    <property type="molecule type" value="Genomic_DNA"/>
</dbReference>
<reference evidence="1" key="1">
    <citation type="submission" date="2023-08" db="EMBL/GenBank/DDBJ databases">
        <title>Black Yeasts Isolated from many extreme environments.</title>
        <authorList>
            <person name="Coleine C."/>
            <person name="Stajich J.E."/>
            <person name="Selbmann L."/>
        </authorList>
    </citation>
    <scope>NUCLEOTIDE SEQUENCE</scope>
    <source>
        <strain evidence="1">CCFEE 5810</strain>
    </source>
</reference>
<accession>A0AAN7VLE1</accession>
<evidence type="ECO:0000313" key="1">
    <source>
        <dbReference type="EMBL" id="KAK5691477.1"/>
    </source>
</evidence>
<dbReference type="AlphaFoldDB" id="A0AAN7VLE1"/>